<comment type="catalytic activity">
    <reaction evidence="1">
        <text>ATP + protein L-histidine = ADP + protein N-phospho-L-histidine.</text>
        <dbReference type="EC" id="2.7.13.3"/>
    </reaction>
</comment>
<dbReference type="InterPro" id="IPR000700">
    <property type="entry name" value="PAS-assoc_C"/>
</dbReference>
<dbReference type="PROSITE" id="PS50113">
    <property type="entry name" value="PAC"/>
    <property type="match status" value="1"/>
</dbReference>
<reference evidence="9 10" key="1">
    <citation type="submission" date="2024-09" db="EMBL/GenBank/DDBJ databases">
        <authorList>
            <person name="Sun Q."/>
            <person name="Mori K."/>
        </authorList>
    </citation>
    <scope>NUCLEOTIDE SEQUENCE [LARGE SCALE GENOMIC DNA]</scope>
    <source>
        <strain evidence="9 10">NCAIM B.02481</strain>
    </source>
</reference>
<dbReference type="PROSITE" id="PS50109">
    <property type="entry name" value="HIS_KIN"/>
    <property type="match status" value="1"/>
</dbReference>
<evidence type="ECO:0000259" key="8">
    <source>
        <dbReference type="PROSITE" id="PS50113"/>
    </source>
</evidence>
<evidence type="ECO:0000313" key="10">
    <source>
        <dbReference type="Proteomes" id="UP001589832"/>
    </source>
</evidence>
<dbReference type="Gene3D" id="3.30.565.10">
    <property type="entry name" value="Histidine kinase-like ATPase, C-terminal domain"/>
    <property type="match status" value="1"/>
</dbReference>
<dbReference type="InterPro" id="IPR052162">
    <property type="entry name" value="Sensor_kinase/Photoreceptor"/>
</dbReference>
<evidence type="ECO:0000313" key="9">
    <source>
        <dbReference type="EMBL" id="MFC0604895.1"/>
    </source>
</evidence>
<dbReference type="CDD" id="cd00130">
    <property type="entry name" value="PAS"/>
    <property type="match status" value="1"/>
</dbReference>
<feature type="domain" description="Histidine kinase" evidence="6">
    <location>
        <begin position="398"/>
        <end position="612"/>
    </location>
</feature>
<dbReference type="Proteomes" id="UP001589832">
    <property type="component" value="Unassembled WGS sequence"/>
</dbReference>
<dbReference type="SMART" id="SM00387">
    <property type="entry name" value="HATPase_c"/>
    <property type="match status" value="1"/>
</dbReference>
<proteinExistence type="predicted"/>
<evidence type="ECO:0000259" key="7">
    <source>
        <dbReference type="PROSITE" id="PS50112"/>
    </source>
</evidence>
<dbReference type="Pfam" id="PF02518">
    <property type="entry name" value="HATPase_c"/>
    <property type="match status" value="1"/>
</dbReference>
<dbReference type="InterPro" id="IPR005467">
    <property type="entry name" value="His_kinase_dom"/>
</dbReference>
<feature type="domain" description="PAS" evidence="7">
    <location>
        <begin position="275"/>
        <end position="305"/>
    </location>
</feature>
<gene>
    <name evidence="9" type="ORF">ACFFGA_10055</name>
</gene>
<evidence type="ECO:0000259" key="6">
    <source>
        <dbReference type="PROSITE" id="PS50109"/>
    </source>
</evidence>
<dbReference type="PANTHER" id="PTHR43304">
    <property type="entry name" value="PHYTOCHROME-LIKE PROTEIN CPH1"/>
    <property type="match status" value="1"/>
</dbReference>
<keyword evidence="4" id="KW-0808">Transferase</keyword>
<dbReference type="InterPro" id="IPR004358">
    <property type="entry name" value="Sig_transdc_His_kin-like_C"/>
</dbReference>
<evidence type="ECO:0000256" key="5">
    <source>
        <dbReference type="ARBA" id="ARBA00022777"/>
    </source>
</evidence>
<protein>
    <recommendedName>
        <fullName evidence="2">histidine kinase</fullName>
        <ecNumber evidence="2">2.7.13.3</ecNumber>
    </recommendedName>
</protein>
<dbReference type="NCBIfam" id="TIGR00229">
    <property type="entry name" value="sensory_box"/>
    <property type="match status" value="1"/>
</dbReference>
<evidence type="ECO:0000256" key="3">
    <source>
        <dbReference type="ARBA" id="ARBA00022553"/>
    </source>
</evidence>
<evidence type="ECO:0000256" key="1">
    <source>
        <dbReference type="ARBA" id="ARBA00000085"/>
    </source>
</evidence>
<sequence length="612" mass="69398">MEAIKYYLSSRVDDTLSQLVKASSIYTLSDSFGRLERVSDTYCEIMETNSNRLIGEPQKLLKSHLHSDTLYKKLWRTLKMRQQWNGVLSETLESGKTVHLDATIIPIQDETNHSVKYVGIYNDITNVHKQKDQFKTANLVDKNLLNAMPFHVFLTSKHGKVLNVNKSYNGKEVSELIGTYIYDYFSLECLEQIKTNIEFVASEKISNQFEITDVDSANNRCNYSILIAPVFNELGGFTSLTVTVQETIKTHSTYKNREAEKKCRLIYQSVNVGIIVVTDENGRITEWNKGAEVAFGYTESEILGKPLNVLISKKSRRTSVNDLLEIAEKIDNNQAVELIELYCLSKTKKEFPVELALSSLTFRGKKVYCAMMLDLSKRKTLEHKLKQKTKDLKLFLYRSAHDLKAPFSTAEGLLNLLEIDTSTENEKLVELLGATIKKGKTLSESLTQASLITVNKDETSKIDFQKTIEDVLQLLSLKSNLTKIDIVKHLDTSSEFYSNNELINTIFHNVIHNAIIYSKPSTKLKKPHITISVKTLEDRAILTISDKGIGIRKDNLQKIFDLYFRANVLDEAGNGLGLYVVKSIVDDLNGEIHVKSKIHKGSSFEIILPNLK</sequence>
<dbReference type="SMART" id="SM00091">
    <property type="entry name" value="PAS"/>
    <property type="match status" value="2"/>
</dbReference>
<dbReference type="RefSeq" id="WP_386063318.1">
    <property type="nucleotide sequence ID" value="NZ_JBHLTQ010000005.1"/>
</dbReference>
<dbReference type="SUPFAM" id="SSF55874">
    <property type="entry name" value="ATPase domain of HSP90 chaperone/DNA topoisomerase II/histidine kinase"/>
    <property type="match status" value="1"/>
</dbReference>
<feature type="domain" description="PAC" evidence="8">
    <location>
        <begin position="82"/>
        <end position="136"/>
    </location>
</feature>
<evidence type="ECO:0000256" key="4">
    <source>
        <dbReference type="ARBA" id="ARBA00022679"/>
    </source>
</evidence>
<dbReference type="SUPFAM" id="SSF55785">
    <property type="entry name" value="PYP-like sensor domain (PAS domain)"/>
    <property type="match status" value="3"/>
</dbReference>
<dbReference type="PROSITE" id="PS50112">
    <property type="entry name" value="PAS"/>
    <property type="match status" value="1"/>
</dbReference>
<keyword evidence="10" id="KW-1185">Reference proteome</keyword>
<accession>A0ABV6Q9F3</accession>
<organism evidence="9 10">
    <name type="scientific">Winogradskyella pulchriflava</name>
    <dbReference type="NCBI Taxonomy" id="1110688"/>
    <lineage>
        <taxon>Bacteria</taxon>
        <taxon>Pseudomonadati</taxon>
        <taxon>Bacteroidota</taxon>
        <taxon>Flavobacteriia</taxon>
        <taxon>Flavobacteriales</taxon>
        <taxon>Flavobacteriaceae</taxon>
        <taxon>Winogradskyella</taxon>
    </lineage>
</organism>
<dbReference type="Gene3D" id="3.30.450.20">
    <property type="entry name" value="PAS domain"/>
    <property type="match status" value="3"/>
</dbReference>
<dbReference type="InterPro" id="IPR000014">
    <property type="entry name" value="PAS"/>
</dbReference>
<dbReference type="PANTHER" id="PTHR43304:SF1">
    <property type="entry name" value="PAC DOMAIN-CONTAINING PROTEIN"/>
    <property type="match status" value="1"/>
</dbReference>
<dbReference type="Pfam" id="PF13426">
    <property type="entry name" value="PAS_9"/>
    <property type="match status" value="2"/>
</dbReference>
<name>A0ABV6Q9F3_9FLAO</name>
<keyword evidence="5" id="KW-0418">Kinase</keyword>
<evidence type="ECO:0000256" key="2">
    <source>
        <dbReference type="ARBA" id="ARBA00012438"/>
    </source>
</evidence>
<dbReference type="InterPro" id="IPR003594">
    <property type="entry name" value="HATPase_dom"/>
</dbReference>
<keyword evidence="3" id="KW-0597">Phosphoprotein</keyword>
<dbReference type="InterPro" id="IPR013767">
    <property type="entry name" value="PAS_fold"/>
</dbReference>
<dbReference type="PRINTS" id="PR00344">
    <property type="entry name" value="BCTRLSENSOR"/>
</dbReference>
<dbReference type="InterPro" id="IPR035965">
    <property type="entry name" value="PAS-like_dom_sf"/>
</dbReference>
<dbReference type="Pfam" id="PF00989">
    <property type="entry name" value="PAS"/>
    <property type="match status" value="1"/>
</dbReference>
<dbReference type="EC" id="2.7.13.3" evidence="2"/>
<dbReference type="InterPro" id="IPR036890">
    <property type="entry name" value="HATPase_C_sf"/>
</dbReference>
<comment type="caution">
    <text evidence="9">The sequence shown here is derived from an EMBL/GenBank/DDBJ whole genome shotgun (WGS) entry which is preliminary data.</text>
</comment>
<dbReference type="EMBL" id="JBHLTQ010000005">
    <property type="protein sequence ID" value="MFC0604895.1"/>
    <property type="molecule type" value="Genomic_DNA"/>
</dbReference>